<feature type="region of interest" description="Disordered" evidence="2">
    <location>
        <begin position="358"/>
        <end position="393"/>
    </location>
</feature>
<comment type="caution">
    <text evidence="5">The sequence shown here is derived from an EMBL/GenBank/DDBJ whole genome shotgun (WGS) entry which is preliminary data.</text>
</comment>
<evidence type="ECO:0000256" key="2">
    <source>
        <dbReference type="SAM" id="MobiDB-lite"/>
    </source>
</evidence>
<name>A0A427YH10_9TREE</name>
<dbReference type="AlphaFoldDB" id="A0A427YH10"/>
<evidence type="ECO:0000256" key="1">
    <source>
        <dbReference type="ARBA" id="ARBA00023242"/>
    </source>
</evidence>
<feature type="compositionally biased region" description="Polar residues" evidence="2">
    <location>
        <begin position="370"/>
        <end position="380"/>
    </location>
</feature>
<evidence type="ECO:0000259" key="4">
    <source>
        <dbReference type="Pfam" id="PF04082"/>
    </source>
</evidence>
<keyword evidence="6" id="KW-1185">Reference proteome</keyword>
<feature type="transmembrane region" description="Helical" evidence="3">
    <location>
        <begin position="459"/>
        <end position="481"/>
    </location>
</feature>
<dbReference type="STRING" id="1890683.A0A427YH10"/>
<accession>A0A427YH10</accession>
<dbReference type="GO" id="GO:0006351">
    <property type="term" value="P:DNA-templated transcription"/>
    <property type="evidence" value="ECO:0007669"/>
    <property type="project" value="InterPro"/>
</dbReference>
<reference evidence="5 6" key="1">
    <citation type="submission" date="2018-11" db="EMBL/GenBank/DDBJ databases">
        <title>Genome sequence of Saitozyma podzolica DSM 27192.</title>
        <authorList>
            <person name="Aliyu H."/>
            <person name="Gorte O."/>
            <person name="Ochsenreither K."/>
        </authorList>
    </citation>
    <scope>NUCLEOTIDE SEQUENCE [LARGE SCALE GENOMIC DNA]</scope>
    <source>
        <strain evidence="5 6">DSM 27192</strain>
    </source>
</reference>
<keyword evidence="3" id="KW-0472">Membrane</keyword>
<dbReference type="Proteomes" id="UP000279259">
    <property type="component" value="Unassembled WGS sequence"/>
</dbReference>
<dbReference type="PANTHER" id="PTHR47431:SF1">
    <property type="entry name" value="ZN(II)2CYS6 TRANSCRIPTION FACTOR (EUROFUNG)"/>
    <property type="match status" value="1"/>
</dbReference>
<keyword evidence="3" id="KW-1133">Transmembrane helix</keyword>
<keyword evidence="1" id="KW-0539">Nucleus</keyword>
<gene>
    <name evidence="5" type="ORF">EHS25_001558</name>
</gene>
<sequence length="545" mass="59481">MDLVERILTRQSTLECVQALAMLSMWEWGNAGNLEKNRARAGQAVQVAMELGLHEMDQEPSGIAVEGVDWERDMARRTWWVIYAAQITAAVVSGSDPVIGPDDARIQVNFPVCSLEDRAWPNWINTLRHCCRSFALVNSVYYSRHSQPASTSWGSPGAGISGLSVDEQRSRIVQVDREVMEFMKLAEASSVIELVPGGEEEVVRNQQLSARLGLAVTHIHIHRQQAFPEVSLFSKKICGLPQALDRSQFVMPGLDDVAVPGALSEDLLYAETSADQRMNWIAKPSANHTGAWEIGPNAGFQSNASGLHDLGETFQQPSEYLRAVPPPWYTQDGGAAALWRPTEVEPHHFPALTATIVPISPSDHGRRASDGQSRQDSVVSMSPGHYGSAVEPSRSPALHKAWGVDDNDQAPIVPKSDTPQIFPPGLSLARCATAAHTIVRLEVLHRSAVIALWKGPPKWLPFCACGLVTGAYAFLLLALAVQAENAFGTHDESRQHEVDGLLTNVKIILAGLEAYGVMWGGIDIMANEVRAALEAAMRLPSEVRR</sequence>
<dbReference type="CDD" id="cd12148">
    <property type="entry name" value="fungal_TF_MHR"/>
    <property type="match status" value="1"/>
</dbReference>
<dbReference type="OrthoDB" id="39175at2759"/>
<keyword evidence="3" id="KW-0812">Transmembrane</keyword>
<evidence type="ECO:0000256" key="3">
    <source>
        <dbReference type="SAM" id="Phobius"/>
    </source>
</evidence>
<dbReference type="Pfam" id="PF04082">
    <property type="entry name" value="Fungal_trans"/>
    <property type="match status" value="1"/>
</dbReference>
<proteinExistence type="predicted"/>
<dbReference type="GO" id="GO:0008270">
    <property type="term" value="F:zinc ion binding"/>
    <property type="evidence" value="ECO:0007669"/>
    <property type="project" value="InterPro"/>
</dbReference>
<evidence type="ECO:0000313" key="6">
    <source>
        <dbReference type="Proteomes" id="UP000279259"/>
    </source>
</evidence>
<dbReference type="InterPro" id="IPR007219">
    <property type="entry name" value="XnlR_reg_dom"/>
</dbReference>
<evidence type="ECO:0000313" key="5">
    <source>
        <dbReference type="EMBL" id="RSH90224.1"/>
    </source>
</evidence>
<dbReference type="PANTHER" id="PTHR47431">
    <property type="entry name" value="ZN(II)2CYS6 TRANSCRIPTION FACTOR (EUROFUNG)-RELATED"/>
    <property type="match status" value="1"/>
</dbReference>
<organism evidence="5 6">
    <name type="scientific">Saitozyma podzolica</name>
    <dbReference type="NCBI Taxonomy" id="1890683"/>
    <lineage>
        <taxon>Eukaryota</taxon>
        <taxon>Fungi</taxon>
        <taxon>Dikarya</taxon>
        <taxon>Basidiomycota</taxon>
        <taxon>Agaricomycotina</taxon>
        <taxon>Tremellomycetes</taxon>
        <taxon>Tremellales</taxon>
        <taxon>Trimorphomycetaceae</taxon>
        <taxon>Saitozyma</taxon>
    </lineage>
</organism>
<dbReference type="GO" id="GO:0003677">
    <property type="term" value="F:DNA binding"/>
    <property type="evidence" value="ECO:0007669"/>
    <property type="project" value="InterPro"/>
</dbReference>
<dbReference type="EMBL" id="RSCD01000011">
    <property type="protein sequence ID" value="RSH90224.1"/>
    <property type="molecule type" value="Genomic_DNA"/>
</dbReference>
<protein>
    <recommendedName>
        <fullName evidence="4">Xylanolytic transcriptional activator regulatory domain-containing protein</fullName>
    </recommendedName>
</protein>
<feature type="domain" description="Xylanolytic transcriptional activator regulatory" evidence="4">
    <location>
        <begin position="11"/>
        <end position="114"/>
    </location>
</feature>